<evidence type="ECO:0000313" key="1">
    <source>
        <dbReference type="EMBL" id="OYD82716.1"/>
    </source>
</evidence>
<sequence length="100" mass="10992">MASRGINAGLVITVAQSAIDFLWSHWDGSSKTVRSALMASEFWTLQAFGRHGQWVQSVTRDALVEFLGNYIDRRMEVGDSEDRAVATAVYRLTGKTVGAV</sequence>
<reference evidence="1 2" key="1">
    <citation type="submission" date="2017-07" db="EMBL/GenBank/DDBJ databases">
        <title>Whole genome sequence of Azospirillum brasilense 2A1, a potential biofertilizer strain.</title>
        <authorList>
            <person name="Fontana C.A."/>
            <person name="Toffoli L.M."/>
            <person name="Salazar S.M."/>
            <person name="Puglisi E."/>
            <person name="Pedraza R."/>
            <person name="Bassi D."/>
            <person name="Cocconcelli P.S."/>
        </authorList>
    </citation>
    <scope>NUCLEOTIDE SEQUENCE [LARGE SCALE GENOMIC DNA]</scope>
    <source>
        <strain evidence="1 2">2A1</strain>
        <plasmid evidence="1">unnamed</plasmid>
    </source>
</reference>
<dbReference type="EMBL" id="NOWT01000019">
    <property type="protein sequence ID" value="OYD82716.1"/>
    <property type="molecule type" value="Genomic_DNA"/>
</dbReference>
<keyword evidence="1" id="KW-0614">Plasmid</keyword>
<geneLocation type="plasmid" evidence="1">
    <name>unnamed</name>
</geneLocation>
<organism evidence="1 2">
    <name type="scientific">Azospirillum brasilense</name>
    <dbReference type="NCBI Taxonomy" id="192"/>
    <lineage>
        <taxon>Bacteria</taxon>
        <taxon>Pseudomonadati</taxon>
        <taxon>Pseudomonadota</taxon>
        <taxon>Alphaproteobacteria</taxon>
        <taxon>Rhodospirillales</taxon>
        <taxon>Azospirillaceae</taxon>
        <taxon>Azospirillum</taxon>
    </lineage>
</organism>
<accession>A0A235HAB9</accession>
<name>A0A235HAB9_AZOBR</name>
<gene>
    <name evidence="1" type="ORF">CHT98_18775</name>
</gene>
<protein>
    <submittedName>
        <fullName evidence="1">Uncharacterized protein</fullName>
    </submittedName>
</protein>
<evidence type="ECO:0000313" key="2">
    <source>
        <dbReference type="Proteomes" id="UP000215367"/>
    </source>
</evidence>
<dbReference type="Proteomes" id="UP000215367">
    <property type="component" value="Unassembled WGS sequence"/>
</dbReference>
<comment type="caution">
    <text evidence="1">The sequence shown here is derived from an EMBL/GenBank/DDBJ whole genome shotgun (WGS) entry which is preliminary data.</text>
</comment>
<proteinExistence type="predicted"/>
<dbReference type="RefSeq" id="WP_094305024.1">
    <property type="nucleotide sequence ID" value="NZ_NOWT01000019.1"/>
</dbReference>
<dbReference type="AlphaFoldDB" id="A0A235HAB9"/>